<dbReference type="Proteomes" id="UP000053424">
    <property type="component" value="Unassembled WGS sequence"/>
</dbReference>
<dbReference type="OrthoDB" id="2269034at2759"/>
<accession>A0A0C2XKH9</accession>
<name>A0A0C2XKH9_HEBCY</name>
<sequence>MKASPSECFSLLRLDQCTMQDGNRCSACAEDIVMEEQLNELEKMAEKIRTKRRVLRTVMNQNHDRLIHRFPPEIASRIFFHHCRDSLRLNKKENLDALTLGAVCQKWRQLAWATPELWTSIDIWTRMLHCSTHAEVLCAEWLQRSATLPLTVRFTDPHAFESDSGRLVYDGVYRTVAELLNRQSARWYDIQLSIPAPYIHRLCGSSQSSILRRLSLSIGRWSNFPTLEPTFSMEVKPCPSELELFFLSPKCVDINWNNLTVLSLNSIRADEVIEVLLWAPNLTTVTFVEIEPHSETFHVPNTRVYCPHVHYLEIMRVGYDAFGTLLDLVQLPSLEQWTIESCGFPLENMVPFVEASSFCLKTCNIGGHHTPGITKLRTGKNLVQYVNRIF</sequence>
<dbReference type="Gene3D" id="1.20.1280.50">
    <property type="match status" value="1"/>
</dbReference>
<reference evidence="1 2" key="1">
    <citation type="submission" date="2014-04" db="EMBL/GenBank/DDBJ databases">
        <authorList>
            <consortium name="DOE Joint Genome Institute"/>
            <person name="Kuo A."/>
            <person name="Gay G."/>
            <person name="Dore J."/>
            <person name="Kohler A."/>
            <person name="Nagy L.G."/>
            <person name="Floudas D."/>
            <person name="Copeland A."/>
            <person name="Barry K.W."/>
            <person name="Cichocki N."/>
            <person name="Veneault-Fourrey C."/>
            <person name="LaButti K."/>
            <person name="Lindquist E.A."/>
            <person name="Lipzen A."/>
            <person name="Lundell T."/>
            <person name="Morin E."/>
            <person name="Murat C."/>
            <person name="Sun H."/>
            <person name="Tunlid A."/>
            <person name="Henrissat B."/>
            <person name="Grigoriev I.V."/>
            <person name="Hibbett D.S."/>
            <person name="Martin F."/>
            <person name="Nordberg H.P."/>
            <person name="Cantor M.N."/>
            <person name="Hua S.X."/>
        </authorList>
    </citation>
    <scope>NUCLEOTIDE SEQUENCE [LARGE SCALE GENOMIC DNA]</scope>
    <source>
        <strain evidence="2">h7</strain>
    </source>
</reference>
<organism evidence="1 2">
    <name type="scientific">Hebeloma cylindrosporum</name>
    <dbReference type="NCBI Taxonomy" id="76867"/>
    <lineage>
        <taxon>Eukaryota</taxon>
        <taxon>Fungi</taxon>
        <taxon>Dikarya</taxon>
        <taxon>Basidiomycota</taxon>
        <taxon>Agaricomycotina</taxon>
        <taxon>Agaricomycetes</taxon>
        <taxon>Agaricomycetidae</taxon>
        <taxon>Agaricales</taxon>
        <taxon>Agaricineae</taxon>
        <taxon>Hymenogastraceae</taxon>
        <taxon>Hebeloma</taxon>
    </lineage>
</organism>
<dbReference type="EMBL" id="KN831792">
    <property type="protein sequence ID" value="KIM38263.1"/>
    <property type="molecule type" value="Genomic_DNA"/>
</dbReference>
<dbReference type="HOGENOM" id="CLU_794670_0_0_1"/>
<evidence type="ECO:0000313" key="2">
    <source>
        <dbReference type="Proteomes" id="UP000053424"/>
    </source>
</evidence>
<evidence type="ECO:0000313" key="1">
    <source>
        <dbReference type="EMBL" id="KIM38263.1"/>
    </source>
</evidence>
<gene>
    <name evidence="1" type="ORF">M413DRAFT_447997</name>
</gene>
<reference evidence="2" key="2">
    <citation type="submission" date="2015-01" db="EMBL/GenBank/DDBJ databases">
        <title>Evolutionary Origins and Diversification of the Mycorrhizal Mutualists.</title>
        <authorList>
            <consortium name="DOE Joint Genome Institute"/>
            <consortium name="Mycorrhizal Genomics Consortium"/>
            <person name="Kohler A."/>
            <person name="Kuo A."/>
            <person name="Nagy L.G."/>
            <person name="Floudas D."/>
            <person name="Copeland A."/>
            <person name="Barry K.W."/>
            <person name="Cichocki N."/>
            <person name="Veneault-Fourrey C."/>
            <person name="LaButti K."/>
            <person name="Lindquist E.A."/>
            <person name="Lipzen A."/>
            <person name="Lundell T."/>
            <person name="Morin E."/>
            <person name="Murat C."/>
            <person name="Riley R."/>
            <person name="Ohm R."/>
            <person name="Sun H."/>
            <person name="Tunlid A."/>
            <person name="Henrissat B."/>
            <person name="Grigoriev I.V."/>
            <person name="Hibbett D.S."/>
            <person name="Martin F."/>
        </authorList>
    </citation>
    <scope>NUCLEOTIDE SEQUENCE [LARGE SCALE GENOMIC DNA]</scope>
    <source>
        <strain evidence="2">h7</strain>
    </source>
</reference>
<protein>
    <submittedName>
        <fullName evidence="1">Uncharacterized protein</fullName>
    </submittedName>
</protein>
<dbReference type="AlphaFoldDB" id="A0A0C2XKH9"/>
<proteinExistence type="predicted"/>
<keyword evidence="2" id="KW-1185">Reference proteome</keyword>